<keyword evidence="5 9" id="KW-0812">Transmembrane</keyword>
<keyword evidence="6 9" id="KW-1133">Transmembrane helix</keyword>
<evidence type="ECO:0000256" key="9">
    <source>
        <dbReference type="SAM" id="Phobius"/>
    </source>
</evidence>
<evidence type="ECO:0000313" key="10">
    <source>
        <dbReference type="EMBL" id="KRM62891.1"/>
    </source>
</evidence>
<organism evidence="10 11">
    <name type="scientific">Ligilactobacillus agilis DSM 20509</name>
    <dbReference type="NCBI Taxonomy" id="1423718"/>
    <lineage>
        <taxon>Bacteria</taxon>
        <taxon>Bacillati</taxon>
        <taxon>Bacillota</taxon>
        <taxon>Bacilli</taxon>
        <taxon>Lactobacillales</taxon>
        <taxon>Lactobacillaceae</taxon>
        <taxon>Ligilactobacillus</taxon>
    </lineage>
</organism>
<dbReference type="Proteomes" id="UP000051008">
    <property type="component" value="Unassembled WGS sequence"/>
</dbReference>
<feature type="transmembrane region" description="Helical" evidence="9">
    <location>
        <begin position="122"/>
        <end position="146"/>
    </location>
</feature>
<dbReference type="PIRSF" id="PIRSF016661">
    <property type="entry name" value="BioY"/>
    <property type="match status" value="1"/>
</dbReference>
<dbReference type="AlphaFoldDB" id="A0A0R2AEZ4"/>
<feature type="transmembrane region" description="Helical" evidence="9">
    <location>
        <begin position="63"/>
        <end position="81"/>
    </location>
</feature>
<dbReference type="OrthoDB" id="9803495at2"/>
<evidence type="ECO:0000256" key="3">
    <source>
        <dbReference type="ARBA" id="ARBA00022448"/>
    </source>
</evidence>
<keyword evidence="4 8" id="KW-1003">Cell membrane</keyword>
<accession>A0A0R2AEZ4</accession>
<dbReference type="PANTHER" id="PTHR34295:SF4">
    <property type="entry name" value="BIOTIN TRANSPORTER BIOY-RELATED"/>
    <property type="match status" value="1"/>
</dbReference>
<dbReference type="Gene3D" id="1.10.1760.20">
    <property type="match status" value="1"/>
</dbReference>
<dbReference type="Pfam" id="PF02632">
    <property type="entry name" value="BioY"/>
    <property type="match status" value="1"/>
</dbReference>
<sequence>MFMTRSTSITAIRLTKIALITAVVVVLGFLPPIPLGFIPVPIVLQNLGVMLAGVILGAKDGTISILLLFLIGIILPAFSGANTQGVLVGPTAGYVIAWLFVPALIALGLAKLPKQSATFQFVVIWLFGVLFIDAFGAIYLAVYSHMPILKSLLANLAFIPGDTLKAIITLIVANRLTKLK</sequence>
<reference evidence="10 11" key="1">
    <citation type="journal article" date="2015" name="Genome Announc.">
        <title>Expanding the biotechnology potential of lactobacilli through comparative genomics of 213 strains and associated genera.</title>
        <authorList>
            <person name="Sun Z."/>
            <person name="Harris H.M."/>
            <person name="McCann A."/>
            <person name="Guo C."/>
            <person name="Argimon S."/>
            <person name="Zhang W."/>
            <person name="Yang X."/>
            <person name="Jeffery I.B."/>
            <person name="Cooney J.C."/>
            <person name="Kagawa T.F."/>
            <person name="Liu W."/>
            <person name="Song Y."/>
            <person name="Salvetti E."/>
            <person name="Wrobel A."/>
            <person name="Rasinkangas P."/>
            <person name="Parkhill J."/>
            <person name="Rea M.C."/>
            <person name="O'Sullivan O."/>
            <person name="Ritari J."/>
            <person name="Douillard F.P."/>
            <person name="Paul Ross R."/>
            <person name="Yang R."/>
            <person name="Briner A.E."/>
            <person name="Felis G.E."/>
            <person name="de Vos W.M."/>
            <person name="Barrangou R."/>
            <person name="Klaenhammer T.R."/>
            <person name="Caufield P.W."/>
            <person name="Cui Y."/>
            <person name="Zhang H."/>
            <person name="O'Toole P.W."/>
        </authorList>
    </citation>
    <scope>NUCLEOTIDE SEQUENCE [LARGE SCALE GENOMIC DNA]</scope>
    <source>
        <strain evidence="10 11">DSM 20509</strain>
    </source>
</reference>
<evidence type="ECO:0000256" key="7">
    <source>
        <dbReference type="ARBA" id="ARBA00023136"/>
    </source>
</evidence>
<feature type="transmembrane region" description="Helical" evidence="9">
    <location>
        <begin position="87"/>
        <end position="110"/>
    </location>
</feature>
<proteinExistence type="inferred from homology"/>
<comment type="similarity">
    <text evidence="2 8">Belongs to the BioY family.</text>
</comment>
<evidence type="ECO:0000256" key="5">
    <source>
        <dbReference type="ARBA" id="ARBA00022692"/>
    </source>
</evidence>
<gene>
    <name evidence="10" type="ORF">FC14_GL001128</name>
</gene>
<keyword evidence="3 8" id="KW-0813">Transport</keyword>
<evidence type="ECO:0000313" key="11">
    <source>
        <dbReference type="Proteomes" id="UP000051008"/>
    </source>
</evidence>
<evidence type="ECO:0000256" key="1">
    <source>
        <dbReference type="ARBA" id="ARBA00004651"/>
    </source>
</evidence>
<protein>
    <recommendedName>
        <fullName evidence="8">Biotin transporter</fullName>
    </recommendedName>
</protein>
<dbReference type="RefSeq" id="WP_056977725.1">
    <property type="nucleotide sequence ID" value="NZ_AYYP01000072.1"/>
</dbReference>
<evidence type="ECO:0000256" key="2">
    <source>
        <dbReference type="ARBA" id="ARBA00010692"/>
    </source>
</evidence>
<evidence type="ECO:0000256" key="4">
    <source>
        <dbReference type="ARBA" id="ARBA00022475"/>
    </source>
</evidence>
<comment type="caution">
    <text evidence="10">The sequence shown here is derived from an EMBL/GenBank/DDBJ whole genome shotgun (WGS) entry which is preliminary data.</text>
</comment>
<keyword evidence="11" id="KW-1185">Reference proteome</keyword>
<dbReference type="GO" id="GO:0015225">
    <property type="term" value="F:biotin transmembrane transporter activity"/>
    <property type="evidence" value="ECO:0007669"/>
    <property type="project" value="UniProtKB-UniRule"/>
</dbReference>
<dbReference type="GO" id="GO:0005886">
    <property type="term" value="C:plasma membrane"/>
    <property type="evidence" value="ECO:0007669"/>
    <property type="project" value="UniProtKB-SubCell"/>
</dbReference>
<dbReference type="PATRIC" id="fig|1423718.3.peg.1186"/>
<dbReference type="EMBL" id="AYYP01000072">
    <property type="protein sequence ID" value="KRM62891.1"/>
    <property type="molecule type" value="Genomic_DNA"/>
</dbReference>
<feature type="transmembrane region" description="Helical" evidence="9">
    <location>
        <begin position="152"/>
        <end position="173"/>
    </location>
</feature>
<dbReference type="InterPro" id="IPR003784">
    <property type="entry name" value="BioY"/>
</dbReference>
<name>A0A0R2AEZ4_9LACO</name>
<keyword evidence="7 8" id="KW-0472">Membrane</keyword>
<evidence type="ECO:0000256" key="6">
    <source>
        <dbReference type="ARBA" id="ARBA00022989"/>
    </source>
</evidence>
<evidence type="ECO:0000256" key="8">
    <source>
        <dbReference type="PIRNR" id="PIRNR016661"/>
    </source>
</evidence>
<comment type="subcellular location">
    <subcellularLocation>
        <location evidence="1 8">Cell membrane</location>
        <topology evidence="1 8">Multi-pass membrane protein</topology>
    </subcellularLocation>
</comment>
<dbReference type="PANTHER" id="PTHR34295">
    <property type="entry name" value="BIOTIN TRANSPORTER BIOY"/>
    <property type="match status" value="1"/>
</dbReference>